<feature type="region of interest" description="Disordered" evidence="1">
    <location>
        <begin position="28"/>
        <end position="78"/>
    </location>
</feature>
<evidence type="ECO:0000313" key="3">
    <source>
        <dbReference type="Proteomes" id="UP000092993"/>
    </source>
</evidence>
<proteinExistence type="predicted"/>
<reference evidence="2 3" key="1">
    <citation type="submission" date="2016-03" db="EMBL/GenBank/DDBJ databases">
        <title>Whole genome sequencing of Grifola frondosa 9006-11.</title>
        <authorList>
            <person name="Min B."/>
            <person name="Park H."/>
            <person name="Kim J.-G."/>
            <person name="Cho H."/>
            <person name="Oh Y.-L."/>
            <person name="Kong W.-S."/>
            <person name="Choi I.-G."/>
        </authorList>
    </citation>
    <scope>NUCLEOTIDE SEQUENCE [LARGE SCALE GENOMIC DNA]</scope>
    <source>
        <strain evidence="2 3">9006-11</strain>
    </source>
</reference>
<keyword evidence="3" id="KW-1185">Reference proteome</keyword>
<dbReference type="Proteomes" id="UP000092993">
    <property type="component" value="Unassembled WGS sequence"/>
</dbReference>
<dbReference type="EMBL" id="LUGG01000004">
    <property type="protein sequence ID" value="OBZ75500.1"/>
    <property type="molecule type" value="Genomic_DNA"/>
</dbReference>
<gene>
    <name evidence="2" type="ORF">A0H81_04747</name>
</gene>
<feature type="compositionally biased region" description="Basic and acidic residues" evidence="1">
    <location>
        <begin position="28"/>
        <end position="52"/>
    </location>
</feature>
<evidence type="ECO:0000313" key="2">
    <source>
        <dbReference type="EMBL" id="OBZ75500.1"/>
    </source>
</evidence>
<sequence length="78" mass="8923">MRVFPKYIGQEHVSITRERWLQTLYDGAENHKGPTTGERRLCPGNHCPEHDSAASTHPMSFAVLGVRPSRRRDTSHRV</sequence>
<comment type="caution">
    <text evidence="2">The sequence shown here is derived from an EMBL/GenBank/DDBJ whole genome shotgun (WGS) entry which is preliminary data.</text>
</comment>
<evidence type="ECO:0000256" key="1">
    <source>
        <dbReference type="SAM" id="MobiDB-lite"/>
    </source>
</evidence>
<accession>A0A1C7MF55</accession>
<name>A0A1C7MF55_GRIFR</name>
<protein>
    <submittedName>
        <fullName evidence="2">Uncharacterized protein</fullName>
    </submittedName>
</protein>
<dbReference type="AlphaFoldDB" id="A0A1C7MF55"/>
<organism evidence="2 3">
    <name type="scientific">Grifola frondosa</name>
    <name type="common">Maitake</name>
    <name type="synonym">Polyporus frondosus</name>
    <dbReference type="NCBI Taxonomy" id="5627"/>
    <lineage>
        <taxon>Eukaryota</taxon>
        <taxon>Fungi</taxon>
        <taxon>Dikarya</taxon>
        <taxon>Basidiomycota</taxon>
        <taxon>Agaricomycotina</taxon>
        <taxon>Agaricomycetes</taxon>
        <taxon>Polyporales</taxon>
        <taxon>Grifolaceae</taxon>
        <taxon>Grifola</taxon>
    </lineage>
</organism>